<reference evidence="5 6" key="2">
    <citation type="journal article" date="2015" name="MBio">
        <title>Genome-Resolved Metagenomic Analysis Reveals Roles for Candidate Phyla and Other Microbial Community Members in Biogeochemical Transformations in Oil Reservoirs.</title>
        <authorList>
            <person name="Hu P."/>
            <person name="Tom L."/>
            <person name="Singh A."/>
            <person name="Thomas B.C."/>
            <person name="Baker B.J."/>
            <person name="Piceno Y.M."/>
            <person name="Andersen G.L."/>
            <person name="Banfield J.F."/>
        </authorList>
    </citation>
    <scope>NUCLEOTIDE SEQUENCE [LARGE SCALE GENOMIC DNA]</scope>
</reference>
<dbReference type="InterPro" id="IPR054485">
    <property type="entry name" value="FlK-like_dom"/>
</dbReference>
<dbReference type="Proteomes" id="UP000264215">
    <property type="component" value="Unassembled WGS sequence"/>
</dbReference>
<dbReference type="Proteomes" id="UP000054260">
    <property type="component" value="Unassembled WGS sequence"/>
</dbReference>
<dbReference type="InterPro" id="IPR029069">
    <property type="entry name" value="HotDog_dom_sf"/>
</dbReference>
<dbReference type="SUPFAM" id="SSF54637">
    <property type="entry name" value="Thioesterase/thiol ester dehydrase-isomerase"/>
    <property type="match status" value="1"/>
</dbReference>
<accession>A0A101HYL1</accession>
<evidence type="ECO:0000259" key="1">
    <source>
        <dbReference type="Pfam" id="PF22636"/>
    </source>
</evidence>
<evidence type="ECO:0000313" key="5">
    <source>
        <dbReference type="Proteomes" id="UP000054260"/>
    </source>
</evidence>
<comment type="caution">
    <text evidence="4">The sequence shown here is derived from an EMBL/GenBank/DDBJ whole genome shotgun (WGS) entry which is preliminary data.</text>
</comment>
<feature type="domain" description="Fluoroacetyl-CoA-specific thioesterase-like" evidence="1">
    <location>
        <begin position="35"/>
        <end position="115"/>
    </location>
</feature>
<gene>
    <name evidence="2" type="ORF">DIT26_06665</name>
    <name evidence="3" type="ORF">XD86_0917</name>
    <name evidence="4" type="ORF">XE02_1518</name>
</gene>
<dbReference type="Proteomes" id="UP000055014">
    <property type="component" value="Unassembled WGS sequence"/>
</dbReference>
<protein>
    <recommendedName>
        <fullName evidence="1">Fluoroacetyl-CoA-specific thioesterase-like domain-containing protein</fullName>
    </recommendedName>
</protein>
<sequence length="135" mass="15343">MLDFEQLKSLIGKEHTDTVTLTDVSLRWSERYDFELLNLLSTSGLMKIVHNCGHKMIADFESESLVSVVSESFIRHHSPLLMDEELVIHIKIESVSDNAEVRFSGSVDQLGSEAGFFEFSRKFISADFLRRVFGA</sequence>
<organism evidence="4 6">
    <name type="scientific">Mesotoga infera</name>
    <dbReference type="NCBI Taxonomy" id="1236046"/>
    <lineage>
        <taxon>Bacteria</taxon>
        <taxon>Thermotogati</taxon>
        <taxon>Thermotogota</taxon>
        <taxon>Thermotogae</taxon>
        <taxon>Kosmotogales</taxon>
        <taxon>Kosmotogaceae</taxon>
        <taxon>Mesotoga</taxon>
    </lineage>
</organism>
<reference evidence="4" key="1">
    <citation type="journal article" date="2015" name="MBio">
        <title>Genome-resolved metagenomic analysis reveals roles for candidate phyla and other microbial community members in biogeochemical transformations in oil reservoirs.</title>
        <authorList>
            <person name="Hu P."/>
            <person name="Tom L."/>
            <person name="Singh A."/>
            <person name="Thomas B.C."/>
            <person name="Baker B.J."/>
            <person name="Piceno Y.M."/>
            <person name="Andersen G.L."/>
            <person name="Banfield J.F."/>
        </authorList>
    </citation>
    <scope>NUCLEOTIDE SEQUENCE [LARGE SCALE GENOMIC DNA]</scope>
    <source>
        <strain evidence="3">46_47</strain>
        <strain evidence="4">46_70</strain>
    </source>
</reference>
<dbReference type="Gene3D" id="3.10.129.10">
    <property type="entry name" value="Hotdog Thioesterase"/>
    <property type="match status" value="1"/>
</dbReference>
<proteinExistence type="predicted"/>
<evidence type="ECO:0000313" key="7">
    <source>
        <dbReference type="Proteomes" id="UP000264215"/>
    </source>
</evidence>
<name>A0A101HYL1_9BACT</name>
<reference evidence="2 7" key="3">
    <citation type="journal article" date="2018" name="Nat. Biotechnol.">
        <title>A standardized bacterial taxonomy based on genome phylogeny substantially revises the tree of life.</title>
        <authorList>
            <person name="Parks D.H."/>
            <person name="Chuvochina M."/>
            <person name="Waite D.W."/>
            <person name="Rinke C."/>
            <person name="Skarshewski A."/>
            <person name="Chaumeil P.A."/>
            <person name="Hugenholtz P."/>
        </authorList>
    </citation>
    <scope>NUCLEOTIDE SEQUENCE [LARGE SCALE GENOMIC DNA]</scope>
    <source>
        <strain evidence="2">UBA9905</strain>
    </source>
</reference>
<dbReference type="Pfam" id="PF22636">
    <property type="entry name" value="FlK"/>
    <property type="match status" value="1"/>
</dbReference>
<dbReference type="PATRIC" id="fig|1236046.5.peg.1670"/>
<evidence type="ECO:0000313" key="6">
    <source>
        <dbReference type="Proteomes" id="UP000055014"/>
    </source>
</evidence>
<dbReference type="AlphaFoldDB" id="A0A101HYL1"/>
<dbReference type="EMBL" id="LGGW01000206">
    <property type="protein sequence ID" value="KUK85516.1"/>
    <property type="molecule type" value="Genomic_DNA"/>
</dbReference>
<dbReference type="EMBL" id="DQBS01000151">
    <property type="protein sequence ID" value="HCO70241.1"/>
    <property type="molecule type" value="Genomic_DNA"/>
</dbReference>
<evidence type="ECO:0000313" key="3">
    <source>
        <dbReference type="EMBL" id="KUK67053.1"/>
    </source>
</evidence>
<dbReference type="EMBL" id="LGGH01000134">
    <property type="protein sequence ID" value="KUK67053.1"/>
    <property type="molecule type" value="Genomic_DNA"/>
</dbReference>
<evidence type="ECO:0000313" key="2">
    <source>
        <dbReference type="EMBL" id="HCO70241.1"/>
    </source>
</evidence>
<evidence type="ECO:0000313" key="4">
    <source>
        <dbReference type="EMBL" id="KUK85516.1"/>
    </source>
</evidence>